<dbReference type="EMBL" id="BQNB010018467">
    <property type="protein sequence ID" value="GJT74747.1"/>
    <property type="molecule type" value="Genomic_DNA"/>
</dbReference>
<name>A0ABQ5GG83_9ASTR</name>
<feature type="compositionally biased region" description="Acidic residues" evidence="1">
    <location>
        <begin position="915"/>
        <end position="935"/>
    </location>
</feature>
<dbReference type="Pfam" id="PF02992">
    <property type="entry name" value="Transposase_21"/>
    <property type="match status" value="1"/>
</dbReference>
<evidence type="ECO:0000313" key="3">
    <source>
        <dbReference type="Proteomes" id="UP001151760"/>
    </source>
</evidence>
<sequence>MRHGFDLGYKTWVHHGEPALPPPPPVIDNTRQPQMSDMTALLNDLSYIPPNNEHNEPTQGDIGETSNKPTQVKGKLTDSIFNEMLEFFQNVFPISKGYKLPPSYYAIKKTFKTMRWKDSNTPGKKVPKKVLRYFSIIPRLQRLYKSSHTAKEMIWHATGKCTEPGKMQHPVDGRAWKNFDTKYPDFAKEPRNVRLGLAADGFNPFGNLSQAYNMWPVILTTYNLPPWLCMKESSFMLTLLIPGPKSPGKDIDVYLRPLIEDLKVLWDRKGVETIDVASGQKFNMRAMVLWTINDFPARSSLSGWSGQGYKACPTCNKDTPYVRVLSKTAYVGHRRFLKKPHKWRSSREFNGQTDNRDPPKEFGRDEILAQLDRLPTRLTGKHLSFGGVKIKRNVLVELNWTKRLAMVVAIELACGSANPKREVLEVLVALKGGPIPPPLAVPFERYMEEAKSTEIDTYWSSSQRIRQRHVENDKDPDVCTTNELFALSYGPTWTPISINSCLVDGVRYVVHSRNERRTTQNSGICSLGPDEEMYYGQIQEILEFKYLLFKVVLFRSCPQPGRAESTADRVHSRAVAAETQPKMSADVARSHDGDGGDEDRPPPHHVPSGCMGCFANRGKGKRKPNLGGRAAGRLNTRDKTRNLSLKEVTDKKGPVPIRFELRDKQTVMPLGDHAAHWSSYIGEVIRGVPLYYPSWLKVPKERKAALITDIGTQFDLRPHMESPDWTEINAGIQQHLQKAYNTNKAAFKAQHWVIDPTTGTYDVEKIRRARPEDITAEEWEKYIKFWNDPRNIARAAQNRQNRAKSTVISRQGSRSLARLRDEMEIRRLEATGTYTDDEINRLARRGNQCGHIPGVGRVLPARATAGPSTPASESTVNSLQKKVDFMMTLFKSDSKYSDMFSQFESGGANGSGGCGDDEESADAQEDEDEDDDGDS</sequence>
<dbReference type="Proteomes" id="UP001151760">
    <property type="component" value="Unassembled WGS sequence"/>
</dbReference>
<feature type="region of interest" description="Disordered" evidence="1">
    <location>
        <begin position="50"/>
        <end position="70"/>
    </location>
</feature>
<reference evidence="2" key="2">
    <citation type="submission" date="2022-01" db="EMBL/GenBank/DDBJ databases">
        <authorList>
            <person name="Yamashiro T."/>
            <person name="Shiraishi A."/>
            <person name="Satake H."/>
            <person name="Nakayama K."/>
        </authorList>
    </citation>
    <scope>NUCLEOTIDE SEQUENCE</scope>
</reference>
<evidence type="ECO:0000313" key="2">
    <source>
        <dbReference type="EMBL" id="GJT74747.1"/>
    </source>
</evidence>
<feature type="region of interest" description="Disordered" evidence="1">
    <location>
        <begin position="899"/>
        <end position="935"/>
    </location>
</feature>
<dbReference type="InterPro" id="IPR004252">
    <property type="entry name" value="Probable_transposase_24"/>
</dbReference>
<dbReference type="InterPro" id="IPR004242">
    <property type="entry name" value="Transposase_21"/>
</dbReference>
<dbReference type="PANTHER" id="PTHR10775:SF185">
    <property type="entry name" value="OS08G0208400 PROTEIN"/>
    <property type="match status" value="1"/>
</dbReference>
<reference evidence="2" key="1">
    <citation type="journal article" date="2022" name="Int. J. Mol. Sci.">
        <title>Draft Genome of Tanacetum Coccineum: Genomic Comparison of Closely Related Tanacetum-Family Plants.</title>
        <authorList>
            <person name="Yamashiro T."/>
            <person name="Shiraishi A."/>
            <person name="Nakayama K."/>
            <person name="Satake H."/>
        </authorList>
    </citation>
    <scope>NUCLEOTIDE SEQUENCE</scope>
</reference>
<dbReference type="Pfam" id="PF03004">
    <property type="entry name" value="Transposase_24"/>
    <property type="match status" value="1"/>
</dbReference>
<gene>
    <name evidence="2" type="ORF">Tco_1041472</name>
</gene>
<evidence type="ECO:0000256" key="1">
    <source>
        <dbReference type="SAM" id="MobiDB-lite"/>
    </source>
</evidence>
<keyword evidence="3" id="KW-1185">Reference proteome</keyword>
<proteinExistence type="predicted"/>
<feature type="region of interest" description="Disordered" evidence="1">
    <location>
        <begin position="560"/>
        <end position="610"/>
    </location>
</feature>
<accession>A0ABQ5GG83</accession>
<comment type="caution">
    <text evidence="2">The sequence shown here is derived from an EMBL/GenBank/DDBJ whole genome shotgun (WGS) entry which is preliminary data.</text>
</comment>
<dbReference type="PANTHER" id="PTHR10775">
    <property type="entry name" value="OS08G0208400 PROTEIN"/>
    <property type="match status" value="1"/>
</dbReference>
<feature type="compositionally biased region" description="Basic and acidic residues" evidence="1">
    <location>
        <begin position="588"/>
        <end position="602"/>
    </location>
</feature>
<protein>
    <submittedName>
        <fullName evidence="2">F-box domain containing protein</fullName>
    </submittedName>
</protein>
<organism evidence="2 3">
    <name type="scientific">Tanacetum coccineum</name>
    <dbReference type="NCBI Taxonomy" id="301880"/>
    <lineage>
        <taxon>Eukaryota</taxon>
        <taxon>Viridiplantae</taxon>
        <taxon>Streptophyta</taxon>
        <taxon>Embryophyta</taxon>
        <taxon>Tracheophyta</taxon>
        <taxon>Spermatophyta</taxon>
        <taxon>Magnoliopsida</taxon>
        <taxon>eudicotyledons</taxon>
        <taxon>Gunneridae</taxon>
        <taxon>Pentapetalae</taxon>
        <taxon>asterids</taxon>
        <taxon>campanulids</taxon>
        <taxon>Asterales</taxon>
        <taxon>Asteraceae</taxon>
        <taxon>Asteroideae</taxon>
        <taxon>Anthemideae</taxon>
        <taxon>Anthemidinae</taxon>
        <taxon>Tanacetum</taxon>
    </lineage>
</organism>